<gene>
    <name evidence="3" type="ORF">WJX84_004147</name>
</gene>
<evidence type="ECO:0000256" key="1">
    <source>
        <dbReference type="SAM" id="Coils"/>
    </source>
</evidence>
<keyword evidence="1" id="KW-0175">Coiled coil</keyword>
<evidence type="ECO:0000313" key="3">
    <source>
        <dbReference type="EMBL" id="KAK9867910.1"/>
    </source>
</evidence>
<name>A0AAW1TEB0_9CHLO</name>
<evidence type="ECO:0000313" key="4">
    <source>
        <dbReference type="Proteomes" id="UP001485043"/>
    </source>
</evidence>
<accession>A0AAW1TEB0</accession>
<feature type="compositionally biased region" description="Polar residues" evidence="2">
    <location>
        <begin position="606"/>
        <end position="617"/>
    </location>
</feature>
<reference evidence="3 4" key="1">
    <citation type="journal article" date="2024" name="Nat. Commun.">
        <title>Phylogenomics reveals the evolutionary origins of lichenization in chlorophyte algae.</title>
        <authorList>
            <person name="Puginier C."/>
            <person name="Libourel C."/>
            <person name="Otte J."/>
            <person name="Skaloud P."/>
            <person name="Haon M."/>
            <person name="Grisel S."/>
            <person name="Petersen M."/>
            <person name="Berrin J.G."/>
            <person name="Delaux P.M."/>
            <person name="Dal Grande F."/>
            <person name="Keller J."/>
        </authorList>
    </citation>
    <scope>NUCLEOTIDE SEQUENCE [LARGE SCALE GENOMIC DNA]</scope>
    <source>
        <strain evidence="3 4">SAG 2523</strain>
    </source>
</reference>
<protein>
    <submittedName>
        <fullName evidence="3">Uncharacterized protein</fullName>
    </submittedName>
</protein>
<sequence>MDGETVRRMLQKAEAIERETADLAAKLPKPKGFEAARGPTTGVSLGMGRQGLTGDAMTLPLASSAAVSQAQEMVQQLAEASALSQASHSKYTQLLIELERRQESFMRREQANIDRIQQLEVELGQQGQQREADIAAGRDEFGTKGAVIREVHTDLMQMLGEACTALHVERTPIIGIRSRQDVGERLEALCERLQTFEDQAAVDRTKNSQGAAKWGQEAARLRAELSNVQKAAAKFEARVMAAEAEARHQASLASTATEEKQLLLLDNSHLKASLAACQEQRDDANAELRFWHKTVHDEMAQMNWTSAELLTPAEEHPTEIWTRPVSRPGTAVERVTAVPEVRPWAPEPGAVEGGLFRALSTKHRRDQMWVEARHSDRGRKDKMIGFRSSRQQGRPETAPNPGVLTAMRAGTQPAAHKARGQSAALQAPMAVRQAPLGTRPHTAQGAVLLSNKGLGKGKRTMSPAAGVMKGSAFTSLVQGMDRPERKRVFDKLVALSNGHAAFQHELREEAAVSGGTAAIAAASEGNTSDLGSTDGSTSLSTAMRPAADTTSVPGEAASEAEAVPRQAQCPTVPPLALNPDDSTNCAVREAEEPLADQKKVDIVRSADQSQAMPQDGS</sequence>
<evidence type="ECO:0000256" key="2">
    <source>
        <dbReference type="SAM" id="MobiDB-lite"/>
    </source>
</evidence>
<dbReference type="Proteomes" id="UP001485043">
    <property type="component" value="Unassembled WGS sequence"/>
</dbReference>
<dbReference type="AlphaFoldDB" id="A0AAW1TEB0"/>
<feature type="compositionally biased region" description="Basic and acidic residues" evidence="2">
    <location>
        <begin position="588"/>
        <end position="604"/>
    </location>
</feature>
<feature type="region of interest" description="Disordered" evidence="2">
    <location>
        <begin position="523"/>
        <end position="617"/>
    </location>
</feature>
<comment type="caution">
    <text evidence="3">The sequence shown here is derived from an EMBL/GenBank/DDBJ whole genome shotgun (WGS) entry which is preliminary data.</text>
</comment>
<keyword evidence="4" id="KW-1185">Reference proteome</keyword>
<proteinExistence type="predicted"/>
<feature type="compositionally biased region" description="Low complexity" evidence="2">
    <location>
        <begin position="523"/>
        <end position="541"/>
    </location>
</feature>
<organism evidence="3 4">
    <name type="scientific">Apatococcus fuscideae</name>
    <dbReference type="NCBI Taxonomy" id="2026836"/>
    <lineage>
        <taxon>Eukaryota</taxon>
        <taxon>Viridiplantae</taxon>
        <taxon>Chlorophyta</taxon>
        <taxon>core chlorophytes</taxon>
        <taxon>Trebouxiophyceae</taxon>
        <taxon>Chlorellales</taxon>
        <taxon>Chlorellaceae</taxon>
        <taxon>Apatococcus</taxon>
    </lineage>
</organism>
<dbReference type="EMBL" id="JALJOV010000056">
    <property type="protein sequence ID" value="KAK9867910.1"/>
    <property type="molecule type" value="Genomic_DNA"/>
</dbReference>
<feature type="coiled-coil region" evidence="1">
    <location>
        <begin position="179"/>
        <end position="287"/>
    </location>
</feature>